<feature type="region of interest" description="Disordered" evidence="9">
    <location>
        <begin position="933"/>
        <end position="982"/>
    </location>
</feature>
<feature type="region of interest" description="Disordered" evidence="9">
    <location>
        <begin position="378"/>
        <end position="413"/>
    </location>
</feature>
<feature type="compositionally biased region" description="Low complexity" evidence="9">
    <location>
        <begin position="780"/>
        <end position="803"/>
    </location>
</feature>
<sequence>MIRKAEEVDAIVLNLEKANQTPPNTPPTSHFLPPSPSDQILCDLQTFPFLPFLPSSSPCLPSFHHFSSPCLLPPPSFHHFLLTLSPPSFPPFLPLFPPSFLPFLLPLSPPSSLPSSSLSPSSSLLSSLPPPFLLSPPSFPPSSPLFLPSSSLPSSPLPSPPSSLPPPPISSLPPPSFPPFLLPLSPPSFPPFLPLSPLPPPSFPPFRLPLSPPFLPLSPPSFPPFLPLSPPPFLPSSPVSSLLSSLPPPCLIPSPLSPLSQGDQGDSPSQLEASLLVKDREMLRLLENIQRLQFTLQEVQESSANQMLELERQLAYKTEAIEIKTELSILKVMKLASANGSSSQESTKAAEAILLDKEAFLPSHKYLVEKARILHNIGRESARPPPSLSSSSHLDIRTSPPLNGSSSNHDLPLRPFSVSPLSSGDRLSGDHVLHKTLLSSLSTLRRRGSVSEILARPKPWRKLTVKGKEPFIKMKHHPTHPLSPLLSLLPSVAGSITPRIRTPETGSDDAIRNILEQAKKEIQSQRGGEGRSLLSSSSGRSSIGPGSSSDDTIKNILVQARREMEAQQHAIMEMEVCGRSPSVGSGPQVERLGPPERSRAPQRPLSIKQEEGGQPADPLSVLSPAAFVQNIIRKVKSEIGEVGSYFDQHWSHERGSMVLSGGGILPRPWPRLENGEFQTNSEEASGAEEELVKPTVPPLTPEQYEMYMYREVDTLELTRQILGLSQGSVSDMLSRPKPWSKLTQKGREPFIRMQLWLLDQLGQSLNPPLHHGHTLEPGDGPVVPLAAPSPAESPLEPGSLSLESSKENQQPEGLLLPPHIDGGKPPPGLMAPQQPPQPLGIQELVAVASELDTYTITKKRLFGETVLGLTQGSVSDLLSRPKPWHKLSLKGREPFVRMQLWLNDPHNCVSPALASLDLCPYSQAKKIRGLQDNDMDAEPHSYSPSATRSPPSEGEDQRPPSGHIHTSLPHVKQEEEGGELMKSSRVQCFSTAVQFPQLKSEHEDAMSGCREPHLEGMSSPGQGLYADGPQRNIQSRHEGGGEESGKSPVDPVSFKASSEPCRSSLEVSLNSPSAASSPGLMMSVSPVPSSSAPISPNPPSTSTNHSLDPGQLQIPKVNRSSQRRNEKMANLNNIIHRLERAANREETLEWEF</sequence>
<keyword evidence="8" id="KW-0539">Nucleus</keyword>
<feature type="compositionally biased region" description="Low complexity" evidence="9">
    <location>
        <begin position="1076"/>
        <end position="1107"/>
    </location>
</feature>
<feature type="compositionally biased region" description="Low complexity" evidence="9">
    <location>
        <begin position="531"/>
        <end position="549"/>
    </location>
</feature>
<evidence type="ECO:0000256" key="4">
    <source>
        <dbReference type="ARBA" id="ARBA00023054"/>
    </source>
</evidence>
<evidence type="ECO:0000256" key="7">
    <source>
        <dbReference type="ARBA" id="ARBA00023163"/>
    </source>
</evidence>
<evidence type="ECO:0000256" key="9">
    <source>
        <dbReference type="SAM" id="MobiDB-lite"/>
    </source>
</evidence>
<comment type="caution">
    <text evidence="11">The sequence shown here is derived from an EMBL/GenBank/DDBJ whole genome shotgun (WGS) entry which is preliminary data.</text>
</comment>
<feature type="compositionally biased region" description="Basic and acidic residues" evidence="9">
    <location>
        <begin position="1035"/>
        <end position="1045"/>
    </location>
</feature>
<dbReference type="SUPFAM" id="SSF47413">
    <property type="entry name" value="lambda repressor-like DNA-binding domains"/>
    <property type="match status" value="3"/>
</dbReference>
<feature type="region of interest" description="Disordered" evidence="9">
    <location>
        <begin position="578"/>
        <end position="619"/>
    </location>
</feature>
<feature type="region of interest" description="Disordered" evidence="9">
    <location>
        <begin position="521"/>
        <end position="552"/>
    </location>
</feature>
<dbReference type="Proteomes" id="UP000518266">
    <property type="component" value="Unassembled WGS sequence"/>
</dbReference>
<feature type="domain" description="CUT" evidence="10">
    <location>
        <begin position="405"/>
        <end position="493"/>
    </location>
</feature>
<dbReference type="GO" id="GO:0000977">
    <property type="term" value="F:RNA polymerase II transcription regulatory region sequence-specific DNA binding"/>
    <property type="evidence" value="ECO:0007669"/>
    <property type="project" value="TreeGrafter"/>
</dbReference>
<dbReference type="InterPro" id="IPR010982">
    <property type="entry name" value="Lambda_DNA-bd_dom_sf"/>
</dbReference>
<dbReference type="GO" id="GO:0000981">
    <property type="term" value="F:DNA-binding transcription factor activity, RNA polymerase II-specific"/>
    <property type="evidence" value="ECO:0007669"/>
    <property type="project" value="TreeGrafter"/>
</dbReference>
<accession>A0A7J5YMB2</accession>
<keyword evidence="3" id="KW-0805">Transcription regulation</keyword>
<evidence type="ECO:0000259" key="10">
    <source>
        <dbReference type="PROSITE" id="PS51042"/>
    </source>
</evidence>
<organism evidence="11 12">
    <name type="scientific">Dissostichus mawsoni</name>
    <name type="common">Antarctic cod</name>
    <dbReference type="NCBI Taxonomy" id="36200"/>
    <lineage>
        <taxon>Eukaryota</taxon>
        <taxon>Metazoa</taxon>
        <taxon>Chordata</taxon>
        <taxon>Craniata</taxon>
        <taxon>Vertebrata</taxon>
        <taxon>Euteleostomi</taxon>
        <taxon>Actinopterygii</taxon>
        <taxon>Neopterygii</taxon>
        <taxon>Teleostei</taxon>
        <taxon>Neoteleostei</taxon>
        <taxon>Acanthomorphata</taxon>
        <taxon>Eupercaria</taxon>
        <taxon>Perciformes</taxon>
        <taxon>Notothenioidei</taxon>
        <taxon>Nototheniidae</taxon>
        <taxon>Dissostichus</taxon>
    </lineage>
</organism>
<feature type="region of interest" description="Disordered" evidence="9">
    <location>
        <begin position="768"/>
        <end position="826"/>
    </location>
</feature>
<keyword evidence="6" id="KW-0371">Homeobox</keyword>
<name>A0A7J5YMB2_DISMA</name>
<keyword evidence="12" id="KW-1185">Reference proteome</keyword>
<dbReference type="SMART" id="SM01109">
    <property type="entry name" value="CUT"/>
    <property type="match status" value="3"/>
</dbReference>
<keyword evidence="2" id="KW-0677">Repeat</keyword>
<keyword evidence="4" id="KW-0175">Coiled coil</keyword>
<feature type="compositionally biased region" description="Polar residues" evidence="9">
    <location>
        <begin position="1065"/>
        <end position="1075"/>
    </location>
</feature>
<keyword evidence="5" id="KW-0238">DNA-binding</keyword>
<evidence type="ECO:0000256" key="6">
    <source>
        <dbReference type="ARBA" id="ARBA00023155"/>
    </source>
</evidence>
<feature type="compositionally biased region" description="Basic and acidic residues" evidence="9">
    <location>
        <begin position="1002"/>
        <end position="1014"/>
    </location>
</feature>
<dbReference type="PROSITE" id="PS51042">
    <property type="entry name" value="CUT"/>
    <property type="match status" value="3"/>
</dbReference>
<evidence type="ECO:0000313" key="12">
    <source>
        <dbReference type="Proteomes" id="UP000518266"/>
    </source>
</evidence>
<reference evidence="11 12" key="1">
    <citation type="submission" date="2020-03" db="EMBL/GenBank/DDBJ databases">
        <title>Dissostichus mawsoni Genome sequencing and assembly.</title>
        <authorList>
            <person name="Park H."/>
        </authorList>
    </citation>
    <scope>NUCLEOTIDE SEQUENCE [LARGE SCALE GENOMIC DNA]</scope>
    <source>
        <strain evidence="11">DM0001</strain>
        <tissue evidence="11">Muscle</tissue>
    </source>
</reference>
<feature type="domain" description="CUT" evidence="10">
    <location>
        <begin position="830"/>
        <end position="917"/>
    </location>
</feature>
<proteinExistence type="predicted"/>
<feature type="region of interest" description="Disordered" evidence="9">
    <location>
        <begin position="1002"/>
        <end position="1126"/>
    </location>
</feature>
<evidence type="ECO:0000256" key="2">
    <source>
        <dbReference type="ARBA" id="ARBA00022737"/>
    </source>
</evidence>
<evidence type="ECO:0000256" key="3">
    <source>
        <dbReference type="ARBA" id="ARBA00023015"/>
    </source>
</evidence>
<feature type="domain" description="CUT" evidence="10">
    <location>
        <begin position="685"/>
        <end position="772"/>
    </location>
</feature>
<evidence type="ECO:0000313" key="11">
    <source>
        <dbReference type="EMBL" id="KAF3850662.1"/>
    </source>
</evidence>
<dbReference type="InterPro" id="IPR003350">
    <property type="entry name" value="CUT_dom"/>
</dbReference>
<dbReference type="Gene3D" id="1.10.260.40">
    <property type="entry name" value="lambda repressor-like DNA-binding domains"/>
    <property type="match status" value="3"/>
</dbReference>
<gene>
    <name evidence="11" type="ORF">F7725_012434</name>
</gene>
<keyword evidence="7" id="KW-0804">Transcription</keyword>
<evidence type="ECO:0000256" key="5">
    <source>
        <dbReference type="ARBA" id="ARBA00023125"/>
    </source>
</evidence>
<dbReference type="GO" id="GO:0005634">
    <property type="term" value="C:nucleus"/>
    <property type="evidence" value="ECO:0007669"/>
    <property type="project" value="UniProtKB-SubCell"/>
</dbReference>
<dbReference type="PANTHER" id="PTHR14043">
    <property type="entry name" value="CCAAT DISPLACEMENT PROTEIN-RELATED"/>
    <property type="match status" value="1"/>
</dbReference>
<feature type="compositionally biased region" description="Polar residues" evidence="9">
    <location>
        <begin position="400"/>
        <end position="409"/>
    </location>
</feature>
<evidence type="ECO:0000256" key="1">
    <source>
        <dbReference type="ARBA" id="ARBA00004123"/>
    </source>
</evidence>
<dbReference type="OrthoDB" id="10257567at2759"/>
<protein>
    <recommendedName>
        <fullName evidence="10">CUT domain-containing protein</fullName>
    </recommendedName>
</protein>
<comment type="subcellular location">
    <subcellularLocation>
        <location evidence="1">Nucleus</location>
    </subcellularLocation>
</comment>
<dbReference type="AlphaFoldDB" id="A0A7J5YMB2"/>
<dbReference type="Pfam" id="PF02376">
    <property type="entry name" value="CUT"/>
    <property type="match status" value="3"/>
</dbReference>
<dbReference type="EMBL" id="JAAKFY010000010">
    <property type="protein sequence ID" value="KAF3850662.1"/>
    <property type="molecule type" value="Genomic_DNA"/>
</dbReference>
<evidence type="ECO:0000256" key="8">
    <source>
        <dbReference type="ARBA" id="ARBA00023242"/>
    </source>
</evidence>
<dbReference type="PANTHER" id="PTHR14043:SF2">
    <property type="entry name" value="HOMEOBOX PROTEIN CUT"/>
    <property type="match status" value="1"/>
</dbReference>